<dbReference type="InterPro" id="IPR016167">
    <property type="entry name" value="FAD-bd_PCMH_sub1"/>
</dbReference>
<proteinExistence type="inferred from homology"/>
<evidence type="ECO:0000256" key="11">
    <source>
        <dbReference type="ARBA" id="ARBA00045410"/>
    </source>
</evidence>
<dbReference type="Proteomes" id="UP001152759">
    <property type="component" value="Chromosome 2"/>
</dbReference>
<dbReference type="PANTHER" id="PTHR43716">
    <property type="entry name" value="D-2-HYDROXYGLUTARATE DEHYDROGENASE, MITOCHONDRIAL"/>
    <property type="match status" value="1"/>
</dbReference>
<dbReference type="Gene3D" id="1.10.45.10">
    <property type="entry name" value="Vanillyl-alcohol Oxidase, Chain A, domain 4"/>
    <property type="match status" value="1"/>
</dbReference>
<dbReference type="Gene3D" id="3.30.43.10">
    <property type="entry name" value="Uridine Diphospho-n-acetylenolpyruvylglucosamine Reductase, domain 2"/>
    <property type="match status" value="1"/>
</dbReference>
<dbReference type="AlphaFoldDB" id="A0A9P0A5R4"/>
<dbReference type="Gene3D" id="3.30.465.10">
    <property type="match status" value="1"/>
</dbReference>
<dbReference type="GO" id="GO:0005777">
    <property type="term" value="C:peroxisome"/>
    <property type="evidence" value="ECO:0007669"/>
    <property type="project" value="UniProtKB-SubCell"/>
</dbReference>
<dbReference type="InterPro" id="IPR016166">
    <property type="entry name" value="FAD-bd_PCMH"/>
</dbReference>
<evidence type="ECO:0000313" key="14">
    <source>
        <dbReference type="EMBL" id="CAH0383943.1"/>
    </source>
</evidence>
<dbReference type="KEGG" id="btab:109031817"/>
<evidence type="ECO:0000256" key="10">
    <source>
        <dbReference type="ARBA" id="ARBA00039639"/>
    </source>
</evidence>
<dbReference type="InterPro" id="IPR004113">
    <property type="entry name" value="FAD-bd_oxidored_4_C"/>
</dbReference>
<evidence type="ECO:0000256" key="8">
    <source>
        <dbReference type="ARBA" id="ARBA00023140"/>
    </source>
</evidence>
<dbReference type="GO" id="GO:0005739">
    <property type="term" value="C:mitochondrion"/>
    <property type="evidence" value="ECO:0007669"/>
    <property type="project" value="TreeGrafter"/>
</dbReference>
<comment type="function">
    <text evidence="11">Catalyzes the oxidation of D-2-hydroxyglutarate (D-2-HG) to alpha-ketoglutarate. Also catalyzes the oxidation of other D-2-hydroxyacids, such as D-malate (D-MAL) and D-lactate (D-LAC). Exhibits high activities towards D-2-HG and D-MAL but a very weak activity towards D-LAC.</text>
</comment>
<dbReference type="FunFam" id="3.30.70.2190:FF:000001">
    <property type="entry name" value="D-2-hydroxyglutarate dehydrogenase mitochondrial"/>
    <property type="match status" value="1"/>
</dbReference>
<evidence type="ECO:0000256" key="1">
    <source>
        <dbReference type="ARBA" id="ARBA00001974"/>
    </source>
</evidence>
<dbReference type="EMBL" id="OU963863">
    <property type="protein sequence ID" value="CAH0383943.1"/>
    <property type="molecule type" value="Genomic_DNA"/>
</dbReference>
<organism evidence="14 15">
    <name type="scientific">Bemisia tabaci</name>
    <name type="common">Sweetpotato whitefly</name>
    <name type="synonym">Aleurodes tabaci</name>
    <dbReference type="NCBI Taxonomy" id="7038"/>
    <lineage>
        <taxon>Eukaryota</taxon>
        <taxon>Metazoa</taxon>
        <taxon>Ecdysozoa</taxon>
        <taxon>Arthropoda</taxon>
        <taxon>Hexapoda</taxon>
        <taxon>Insecta</taxon>
        <taxon>Pterygota</taxon>
        <taxon>Neoptera</taxon>
        <taxon>Paraneoptera</taxon>
        <taxon>Hemiptera</taxon>
        <taxon>Sternorrhyncha</taxon>
        <taxon>Aleyrodoidea</taxon>
        <taxon>Aleyrodidae</taxon>
        <taxon>Aleyrodinae</taxon>
        <taxon>Bemisia</taxon>
    </lineage>
</organism>
<dbReference type="InterPro" id="IPR016171">
    <property type="entry name" value="Vanillyl_alc_oxidase_C-sub2"/>
</dbReference>
<dbReference type="Pfam" id="PF02913">
    <property type="entry name" value="FAD-oxidase_C"/>
    <property type="match status" value="1"/>
</dbReference>
<dbReference type="OrthoDB" id="5332616at2759"/>
<feature type="domain" description="FAD-binding PCMH-type" evidence="13">
    <location>
        <begin position="77"/>
        <end position="257"/>
    </location>
</feature>
<dbReference type="FunFam" id="3.30.70.2740:FF:000002">
    <property type="entry name" value="D-2-hydroxyglutarate dehydrogenase mitochondrial"/>
    <property type="match status" value="1"/>
</dbReference>
<dbReference type="InterPro" id="IPR051264">
    <property type="entry name" value="FAD-oxidored/transferase_4"/>
</dbReference>
<dbReference type="InterPro" id="IPR036318">
    <property type="entry name" value="FAD-bd_PCMH-like_sf"/>
</dbReference>
<dbReference type="PROSITE" id="PS51387">
    <property type="entry name" value="FAD_PCMH"/>
    <property type="match status" value="1"/>
</dbReference>
<comment type="catalytic activity">
    <reaction evidence="12">
        <text>(R)-malate + A = oxaloacetate + AH2</text>
        <dbReference type="Rhea" id="RHEA:67460"/>
        <dbReference type="ChEBI" id="CHEBI:13193"/>
        <dbReference type="ChEBI" id="CHEBI:15588"/>
        <dbReference type="ChEBI" id="CHEBI:16452"/>
        <dbReference type="ChEBI" id="CHEBI:17499"/>
    </reaction>
    <physiologicalReaction direction="left-to-right" evidence="12">
        <dbReference type="Rhea" id="RHEA:67461"/>
    </physiologicalReaction>
</comment>
<evidence type="ECO:0000256" key="3">
    <source>
        <dbReference type="ARBA" id="ARBA00008000"/>
    </source>
</evidence>
<gene>
    <name evidence="14" type="ORF">BEMITA_LOCUS3331</name>
</gene>
<evidence type="ECO:0000259" key="13">
    <source>
        <dbReference type="PROSITE" id="PS51387"/>
    </source>
</evidence>
<dbReference type="GO" id="GO:0051990">
    <property type="term" value="F:(R)-2-hydroxyglutarate dehydrogenase activity"/>
    <property type="evidence" value="ECO:0007669"/>
    <property type="project" value="UniProtKB-EC"/>
</dbReference>
<name>A0A9P0A5R4_BEMTA</name>
<comment type="subunit">
    <text evidence="4">Homodimer.</text>
</comment>
<keyword evidence="15" id="KW-1185">Reference proteome</keyword>
<dbReference type="InterPro" id="IPR016164">
    <property type="entry name" value="FAD-linked_Oxase-like_C"/>
</dbReference>
<evidence type="ECO:0000256" key="4">
    <source>
        <dbReference type="ARBA" id="ARBA00011738"/>
    </source>
</evidence>
<comment type="similarity">
    <text evidence="3">Belongs to the FAD-binding oxidoreductase/transferase type 4 family.</text>
</comment>
<dbReference type="PANTHER" id="PTHR43716:SF1">
    <property type="entry name" value="D-2-HYDROXYGLUTARATE DEHYDROGENASE, MITOCHONDRIAL"/>
    <property type="match status" value="1"/>
</dbReference>
<evidence type="ECO:0000256" key="5">
    <source>
        <dbReference type="ARBA" id="ARBA00022630"/>
    </source>
</evidence>
<accession>A0A9P0A5R4</accession>
<dbReference type="FunFam" id="3.30.43.10:FF:000011">
    <property type="entry name" value="D-lactate dehydrogenase (Cytochrome)"/>
    <property type="match status" value="1"/>
</dbReference>
<reference evidence="14" key="1">
    <citation type="submission" date="2021-12" db="EMBL/GenBank/DDBJ databases">
        <authorList>
            <person name="King R."/>
        </authorList>
    </citation>
    <scope>NUCLEOTIDE SEQUENCE</scope>
</reference>
<comment type="cofactor">
    <cofactor evidence="1">
        <name>FAD</name>
        <dbReference type="ChEBI" id="CHEBI:57692"/>
    </cofactor>
</comment>
<keyword evidence="7" id="KW-0560">Oxidoreductase</keyword>
<dbReference type="SUPFAM" id="SSF56176">
    <property type="entry name" value="FAD-binding/transporter-associated domain-like"/>
    <property type="match status" value="1"/>
</dbReference>
<dbReference type="GO" id="GO:0071949">
    <property type="term" value="F:FAD binding"/>
    <property type="evidence" value="ECO:0007669"/>
    <property type="project" value="InterPro"/>
</dbReference>
<dbReference type="EC" id="1.1.99.39" evidence="9"/>
<keyword evidence="8" id="KW-0576">Peroxisome</keyword>
<evidence type="ECO:0000256" key="2">
    <source>
        <dbReference type="ARBA" id="ARBA00004275"/>
    </source>
</evidence>
<comment type="subcellular location">
    <subcellularLocation>
        <location evidence="2">Peroxisome</location>
    </subcellularLocation>
</comment>
<dbReference type="InterPro" id="IPR006094">
    <property type="entry name" value="Oxid_FAD_bind_N"/>
</dbReference>
<dbReference type="InterPro" id="IPR016169">
    <property type="entry name" value="FAD-bd_PCMH_sub2"/>
</dbReference>
<keyword evidence="6" id="KW-0274">FAD</keyword>
<evidence type="ECO:0000256" key="12">
    <source>
        <dbReference type="ARBA" id="ARBA00049267"/>
    </source>
</evidence>
<dbReference type="Gene3D" id="3.30.70.2190">
    <property type="match status" value="1"/>
</dbReference>
<dbReference type="FunFam" id="3.30.465.10:FF:000001">
    <property type="entry name" value="D-2-hydroxyglutarate dehydrogenase, mitochondrial"/>
    <property type="match status" value="1"/>
</dbReference>
<evidence type="ECO:0000313" key="15">
    <source>
        <dbReference type="Proteomes" id="UP001152759"/>
    </source>
</evidence>
<evidence type="ECO:0000256" key="6">
    <source>
        <dbReference type="ARBA" id="ARBA00022827"/>
    </source>
</evidence>
<protein>
    <recommendedName>
        <fullName evidence="10">D-2-hydroxyglutarate dehydrogenase, mitochondrial</fullName>
        <ecNumber evidence="9">1.1.99.39</ecNumber>
    </recommendedName>
</protein>
<dbReference type="SUPFAM" id="SSF55103">
    <property type="entry name" value="FAD-linked oxidases, C-terminal domain"/>
    <property type="match status" value="1"/>
</dbReference>
<keyword evidence="5" id="KW-0285">Flavoprotein</keyword>
<dbReference type="FunFam" id="1.10.45.10:FF:000001">
    <property type="entry name" value="D-lactate dehydrogenase mitochondrial"/>
    <property type="match status" value="1"/>
</dbReference>
<evidence type="ECO:0000256" key="7">
    <source>
        <dbReference type="ARBA" id="ARBA00023002"/>
    </source>
</evidence>
<dbReference type="Pfam" id="PF01565">
    <property type="entry name" value="FAD_binding_4"/>
    <property type="match status" value="1"/>
</dbReference>
<sequence>MKLHSKMFSQFVRQLTTNSCNHQSVPLTKVRYPHLKRGQYAEISEKHIQMFERIVSKNQILTDPSDVEPYNIDWLKMVCGYSSVVLKPRNTEEVSEILKFCNDENIAVCPQGGRTGVVGGSVPVFDEVIVSTQLMNKIISIDPITGVLICQAGCVLENLDSALNEKGLTMPLDLGAKGSCHIGGNVSTNAGGIRYLRYGSLHGNVLGIEAVKADGKILDCLGTMKKDNTGYHLKNLFIGSEGTLGLVTKVAIKCPPKPKAVNVAFIGLESFENILSVFQLAKSELAEVLSAFEMMDAPSMHSVVDVYHVKSPVEKCPFYALIETSGSNASHDEEKLTSFLEKGMAEGLIIDGTVTGEPSRMLNLWQLREGIPEAILHSKENCYVYKYDISLPPQQFYQIVDECKKRLEGKNYSLCCGYGHVGDCNLHLNVSIPEYSPEITNILEPFVFEWTAHYGGSISAEHGIGFKKTQYLHLSKTAESIEVMRQLKQVFDPKGILNPYKVLPDV</sequence>
<evidence type="ECO:0000256" key="9">
    <source>
        <dbReference type="ARBA" id="ARBA00039003"/>
    </source>
</evidence>
<dbReference type="Gene3D" id="3.30.70.2740">
    <property type="match status" value="1"/>
</dbReference>